<gene>
    <name evidence="1" type="ORF">ACD_71C00221G0002</name>
</gene>
<dbReference type="InterPro" id="IPR029057">
    <property type="entry name" value="PRTase-like"/>
</dbReference>
<dbReference type="EMBL" id="AMFJ01028952">
    <property type="protein sequence ID" value="EKD44168.1"/>
    <property type="molecule type" value="Genomic_DNA"/>
</dbReference>
<dbReference type="SUPFAM" id="SSF53271">
    <property type="entry name" value="PRTase-like"/>
    <property type="match status" value="1"/>
</dbReference>
<name>K1ZIE1_9BACT</name>
<dbReference type="Gene3D" id="3.40.50.2020">
    <property type="match status" value="1"/>
</dbReference>
<comment type="caution">
    <text evidence="1">The sequence shown here is derived from an EMBL/GenBank/DDBJ whole genome shotgun (WGS) entry which is preliminary data.</text>
</comment>
<reference evidence="1" key="1">
    <citation type="journal article" date="2012" name="Science">
        <title>Fermentation, hydrogen, and sulfur metabolism in multiple uncultivated bacterial phyla.</title>
        <authorList>
            <person name="Wrighton K.C."/>
            <person name="Thomas B.C."/>
            <person name="Sharon I."/>
            <person name="Miller C.S."/>
            <person name="Castelle C.J."/>
            <person name="VerBerkmoes N.C."/>
            <person name="Wilkins M.J."/>
            <person name="Hettich R.L."/>
            <person name="Lipton M.S."/>
            <person name="Williams K.H."/>
            <person name="Long P.E."/>
            <person name="Banfield J.F."/>
        </authorList>
    </citation>
    <scope>NUCLEOTIDE SEQUENCE [LARGE SCALE GENOMIC DNA]</scope>
</reference>
<proteinExistence type="predicted"/>
<accession>K1ZIE1</accession>
<organism evidence="1">
    <name type="scientific">uncultured bacterium</name>
    <name type="common">gcode 4</name>
    <dbReference type="NCBI Taxonomy" id="1234023"/>
    <lineage>
        <taxon>Bacteria</taxon>
        <taxon>environmental samples</taxon>
    </lineage>
</organism>
<sequence length="341" mass="40686">MTYLFASLQKILDVFDQQESGLWATEISEITWKSTVIIHKYLKELVVQWKLKKIWTGPKTKYIKIYARGDGVHKKFIDEKKTFPISFSDKKLMDEIFLKFSAQWKILKWLSGMEVWCRERNLDTEKKVQSYLNIHKHIAKIQNECWLIDAKMAFGQDTEEVYLDDIYYADQYKWMDFGRWKLAEMTFYWKQSQNKMLISESIDEIIGKIECLIWKEKYTAIAITPWSIDRKNQLLKILKSRLKDLGLPFVSIIKYYPSGIPIPQKSLKTREQRIQNARNTIFVDDKNIVHYNAILLIDDFVWSWSTLNETAKKLKQLWVKKVDGFAFVWNLNLSYDVINEI</sequence>
<dbReference type="AlphaFoldDB" id="K1ZIE1"/>
<evidence type="ECO:0000313" key="1">
    <source>
        <dbReference type="EMBL" id="EKD44168.1"/>
    </source>
</evidence>
<protein>
    <submittedName>
        <fullName evidence="1">Uncharacterized protein</fullName>
    </submittedName>
</protein>